<comment type="pathway">
    <text evidence="1">Phospholipid metabolism; phosphatidylethanolamine biosynthesis; phosphatidylethanolamine from ethanolamine: step 1/3.</text>
</comment>
<dbReference type="OrthoDB" id="10267235at2759"/>
<comment type="caution">
    <text evidence="5">The sequence shown here is derived from an EMBL/GenBank/DDBJ whole genome shotgun (WGS) entry which is preliminary data.</text>
</comment>
<dbReference type="PANTHER" id="PTHR22603">
    <property type="entry name" value="CHOLINE/ETHANOALAMINE KINASE"/>
    <property type="match status" value="1"/>
</dbReference>
<protein>
    <recommendedName>
        <fullName evidence="3">ethanolamine kinase</fullName>
        <ecNumber evidence="3">2.7.1.82</ecNumber>
    </recommendedName>
</protein>
<dbReference type="GO" id="GO:0005737">
    <property type="term" value="C:cytoplasm"/>
    <property type="evidence" value="ECO:0007669"/>
    <property type="project" value="TreeGrafter"/>
</dbReference>
<dbReference type="Gene3D" id="3.30.200.20">
    <property type="entry name" value="Phosphorylase Kinase, domain 1"/>
    <property type="match status" value="1"/>
</dbReference>
<dbReference type="PANTHER" id="PTHR22603:SF66">
    <property type="entry name" value="ETHANOLAMINE KINASE"/>
    <property type="match status" value="1"/>
</dbReference>
<dbReference type="CDD" id="cd05157">
    <property type="entry name" value="ETNK_euk"/>
    <property type="match status" value="1"/>
</dbReference>
<dbReference type="EC" id="2.7.1.82" evidence="3"/>
<sequence>MENSISRETILNSLEGENFQTMKQLFQNFGPDGWNSMTYQDINIEQCTDGITNRIYKFEARGKDTEPPHLLMRVNGKNTETIIDREHETNMINFLASFGFGPKIYGIFQNGFIYEYVEGRTVKIEEMRDPHIQELIARRMARLHLLPHEELNENINLNENSNENSNEKLNENSNENSNEKSNEKSNQNLNEHRYIFLTIHSWFNSIPKDLPDPEKNKLFHEVDIDQVRNWVELLKQTIYEKLGKEPNIAICHNDLLNGNIIYHEESDSIRFIDFEYAKKNYCGFDIANHLNEYPGFEMDLKNMPDSDTIKTFVKHYLSEFNSIPIDQIEQKDLDSKYLEVRLFQLVSLIYWGVWSLVQSGISDIDFDYVSYAKRRFFAFQVEKEKVNKEFGFEI</sequence>
<dbReference type="EMBL" id="JAPDFW010000138">
    <property type="protein sequence ID" value="KAJ5066655.1"/>
    <property type="molecule type" value="Genomic_DNA"/>
</dbReference>
<dbReference type="GO" id="GO:0006646">
    <property type="term" value="P:phosphatidylethanolamine biosynthetic process"/>
    <property type="evidence" value="ECO:0007669"/>
    <property type="project" value="TreeGrafter"/>
</dbReference>
<reference evidence="5" key="1">
    <citation type="submission" date="2022-10" db="EMBL/GenBank/DDBJ databases">
        <title>Novel sulphate-reducing endosymbionts in the free-living metamonad Anaeramoeba.</title>
        <authorList>
            <person name="Jerlstrom-Hultqvist J."/>
            <person name="Cepicka I."/>
            <person name="Gallot-Lavallee L."/>
            <person name="Salas-Leiva D."/>
            <person name="Curtis B.A."/>
            <person name="Zahonova K."/>
            <person name="Pipaliya S."/>
            <person name="Dacks J."/>
            <person name="Roger A.J."/>
        </authorList>
    </citation>
    <scope>NUCLEOTIDE SEQUENCE</scope>
    <source>
        <strain evidence="5">BMAN</strain>
    </source>
</reference>
<dbReference type="InterPro" id="IPR011009">
    <property type="entry name" value="Kinase-like_dom_sf"/>
</dbReference>
<gene>
    <name evidence="5" type="ORF">M0811_13424</name>
</gene>
<dbReference type="SUPFAM" id="SSF56112">
    <property type="entry name" value="Protein kinase-like (PK-like)"/>
    <property type="match status" value="1"/>
</dbReference>
<dbReference type="GO" id="GO:0004305">
    <property type="term" value="F:ethanolamine kinase activity"/>
    <property type="evidence" value="ECO:0007669"/>
    <property type="project" value="UniProtKB-EC"/>
</dbReference>
<evidence type="ECO:0000256" key="4">
    <source>
        <dbReference type="SAM" id="MobiDB-lite"/>
    </source>
</evidence>
<evidence type="ECO:0000313" key="6">
    <source>
        <dbReference type="Proteomes" id="UP001149090"/>
    </source>
</evidence>
<keyword evidence="6" id="KW-1185">Reference proteome</keyword>
<evidence type="ECO:0000256" key="1">
    <source>
        <dbReference type="ARBA" id="ARBA00037883"/>
    </source>
</evidence>
<feature type="compositionally biased region" description="Low complexity" evidence="4">
    <location>
        <begin position="154"/>
        <end position="164"/>
    </location>
</feature>
<accession>A0A9Q0L6D9</accession>
<evidence type="ECO:0000313" key="5">
    <source>
        <dbReference type="EMBL" id="KAJ5066655.1"/>
    </source>
</evidence>
<proteinExistence type="inferred from homology"/>
<organism evidence="5 6">
    <name type="scientific">Anaeramoeba ignava</name>
    <name type="common">Anaerobic marine amoeba</name>
    <dbReference type="NCBI Taxonomy" id="1746090"/>
    <lineage>
        <taxon>Eukaryota</taxon>
        <taxon>Metamonada</taxon>
        <taxon>Anaeramoebidae</taxon>
        <taxon>Anaeramoeba</taxon>
    </lineage>
</organism>
<feature type="region of interest" description="Disordered" evidence="4">
    <location>
        <begin position="154"/>
        <end position="185"/>
    </location>
</feature>
<comment type="similarity">
    <text evidence="2">Belongs to the choline/ethanolamine kinase family.</text>
</comment>
<evidence type="ECO:0000256" key="3">
    <source>
        <dbReference type="ARBA" id="ARBA00038874"/>
    </source>
</evidence>
<dbReference type="Proteomes" id="UP001149090">
    <property type="component" value="Unassembled WGS sequence"/>
</dbReference>
<keyword evidence="5" id="KW-0808">Transferase</keyword>
<dbReference type="Pfam" id="PF01633">
    <property type="entry name" value="Choline_kinase"/>
    <property type="match status" value="1"/>
</dbReference>
<dbReference type="Gene3D" id="3.90.1200.10">
    <property type="match status" value="1"/>
</dbReference>
<evidence type="ECO:0000256" key="2">
    <source>
        <dbReference type="ARBA" id="ARBA00038211"/>
    </source>
</evidence>
<name>A0A9Q0L6D9_ANAIG</name>
<dbReference type="OMA" id="FALIPKY"/>
<keyword evidence="5" id="KW-0418">Kinase</keyword>
<dbReference type="AlphaFoldDB" id="A0A9Q0L6D9"/>